<evidence type="ECO:0000313" key="11">
    <source>
        <dbReference type="Proteomes" id="UP000273516"/>
    </source>
</evidence>
<dbReference type="Proteomes" id="UP000273516">
    <property type="component" value="Unassembled WGS sequence"/>
</dbReference>
<evidence type="ECO:0000256" key="3">
    <source>
        <dbReference type="ARBA" id="ARBA00009677"/>
    </source>
</evidence>
<feature type="domain" description="Flagellar hook-associated protein FlgK helical" evidence="9">
    <location>
        <begin position="87"/>
        <end position="307"/>
    </location>
</feature>
<dbReference type="GO" id="GO:0044780">
    <property type="term" value="P:bacterial-type flagellum assembly"/>
    <property type="evidence" value="ECO:0007669"/>
    <property type="project" value="InterPro"/>
</dbReference>
<reference evidence="10 11" key="1">
    <citation type="submission" date="2018-07" db="EMBL/GenBank/DDBJ databases">
        <authorList>
            <person name="Zhang Y."/>
            <person name="Wang L."/>
            <person name="Ma S."/>
        </authorList>
    </citation>
    <scope>NUCLEOTIDE SEQUENCE [LARGE SCALE GENOMIC DNA]</scope>
    <source>
        <strain evidence="10 11">4-2</strain>
    </source>
</reference>
<dbReference type="PANTHER" id="PTHR30033:SF2">
    <property type="entry name" value="FLAGELLAR HOOK PROTEIN"/>
    <property type="match status" value="1"/>
</dbReference>
<keyword evidence="5" id="KW-0964">Secreted</keyword>
<keyword evidence="6" id="KW-0975">Bacterial flagellum</keyword>
<dbReference type="RefSeq" id="WP_122112904.1">
    <property type="nucleotide sequence ID" value="NZ_QOKZ01000005.1"/>
</dbReference>
<dbReference type="Pfam" id="PF06429">
    <property type="entry name" value="Flg_bbr_C"/>
    <property type="match status" value="1"/>
</dbReference>
<evidence type="ECO:0000259" key="9">
    <source>
        <dbReference type="Pfam" id="PF22638"/>
    </source>
</evidence>
<dbReference type="Pfam" id="PF22638">
    <property type="entry name" value="FlgK_D1"/>
    <property type="match status" value="1"/>
</dbReference>
<comment type="subcellular location">
    <subcellularLocation>
        <location evidence="1">Bacterial flagellum basal body</location>
    </subcellularLocation>
    <subcellularLocation>
        <location evidence="2">Secreted</location>
    </subcellularLocation>
</comment>
<comment type="caution">
    <text evidence="10">The sequence shown here is derived from an EMBL/GenBank/DDBJ whole genome shotgun (WGS) entry which is preliminary data.</text>
</comment>
<keyword evidence="11" id="KW-1185">Reference proteome</keyword>
<organism evidence="10 11">
    <name type="scientific">Paracoccus alkanivorans</name>
    <dbReference type="NCBI Taxonomy" id="2116655"/>
    <lineage>
        <taxon>Bacteria</taxon>
        <taxon>Pseudomonadati</taxon>
        <taxon>Pseudomonadota</taxon>
        <taxon>Alphaproteobacteria</taxon>
        <taxon>Rhodobacterales</taxon>
        <taxon>Paracoccaceae</taxon>
        <taxon>Paracoccus</taxon>
    </lineage>
</organism>
<evidence type="ECO:0000256" key="2">
    <source>
        <dbReference type="ARBA" id="ARBA00004613"/>
    </source>
</evidence>
<evidence type="ECO:0000256" key="4">
    <source>
        <dbReference type="ARBA" id="ARBA00016244"/>
    </source>
</evidence>
<dbReference type="AlphaFoldDB" id="A0A3M0MSB0"/>
<evidence type="ECO:0000256" key="1">
    <source>
        <dbReference type="ARBA" id="ARBA00004117"/>
    </source>
</evidence>
<evidence type="ECO:0000256" key="5">
    <source>
        <dbReference type="ARBA" id="ARBA00022525"/>
    </source>
</evidence>
<evidence type="ECO:0000259" key="8">
    <source>
        <dbReference type="Pfam" id="PF06429"/>
    </source>
</evidence>
<protein>
    <recommendedName>
        <fullName evidence="4">Flagellar hook-associated protein 1</fullName>
    </recommendedName>
</protein>
<dbReference type="InterPro" id="IPR010930">
    <property type="entry name" value="Flg_bb/hook_C_dom"/>
</dbReference>
<dbReference type="PANTHER" id="PTHR30033">
    <property type="entry name" value="FLAGELLAR HOOK-ASSOCIATED PROTEIN 1"/>
    <property type="match status" value="1"/>
</dbReference>
<gene>
    <name evidence="10" type="ORF">C9E81_13570</name>
</gene>
<dbReference type="InterPro" id="IPR001444">
    <property type="entry name" value="Flag_bb_rod_N"/>
</dbReference>
<dbReference type="Pfam" id="PF00460">
    <property type="entry name" value="Flg_bb_rod"/>
    <property type="match status" value="1"/>
</dbReference>
<dbReference type="InterPro" id="IPR002371">
    <property type="entry name" value="FlgK"/>
</dbReference>
<proteinExistence type="inferred from homology"/>
<dbReference type="InterPro" id="IPR053927">
    <property type="entry name" value="FlgK_helical"/>
</dbReference>
<comment type="similarity">
    <text evidence="3">Belongs to the flagella basal body rod proteins family.</text>
</comment>
<keyword evidence="10" id="KW-0966">Cell projection</keyword>
<feature type="domain" description="Flagellar basal-body/hook protein C-terminal" evidence="8">
    <location>
        <begin position="444"/>
        <end position="479"/>
    </location>
</feature>
<accession>A0A3M0MSB0</accession>
<evidence type="ECO:0000313" key="10">
    <source>
        <dbReference type="EMBL" id="RMC34197.1"/>
    </source>
</evidence>
<name>A0A3M0MSB0_9RHOB</name>
<dbReference type="GO" id="GO:0005576">
    <property type="term" value="C:extracellular region"/>
    <property type="evidence" value="ECO:0007669"/>
    <property type="project" value="UniProtKB-SubCell"/>
</dbReference>
<dbReference type="GO" id="GO:0009424">
    <property type="term" value="C:bacterial-type flagellum hook"/>
    <property type="evidence" value="ECO:0007669"/>
    <property type="project" value="InterPro"/>
</dbReference>
<dbReference type="GO" id="GO:0005198">
    <property type="term" value="F:structural molecule activity"/>
    <property type="evidence" value="ECO:0007669"/>
    <property type="project" value="InterPro"/>
</dbReference>
<sequence>MGIAKALSNAVTGLAATARGTEVVADNLANAQTVGFARREMTLNSRASGGVRIDGIARVVNAGLLAEYRLADAAKIEASTRLDFLKKMEDTIGLPGAPGGLSNMLTRFREKLLDASDRPDDNVRLEQAAHAAKDLAFALNVASDTVQTARAEADTAIAADVRALNVGLARVADLNRRIFVIKAQGKDPSPLVDARQQAIDGINSIVPVQEVPRDAGTVALFTKEGMPLLDGTAPSQIDFQPAPQFSAELSVKDKSVQHLFVDGKELPLSRMRFFAGGRLSSNFEIRDGLGPQFQHELDSLALELHDLFADPTVDPTIGPDTPGLFTDEGGRAEPAAATGLAGRIALNSIVDPAGDGTVWRLRDGLGAVDPGPVGNPAMLIGLEEAIQRIRSPHGESAFQERGSLAARLAILEARTSSRRVEAEADSTAKNSRADAISVRFLSDGVNGDVELQRLLEHTQAYAANARVIQAIDEMMDQILRW</sequence>
<dbReference type="OrthoDB" id="7181295at2"/>
<feature type="domain" description="Flagellar basal body rod protein N-terminal" evidence="7">
    <location>
        <begin position="8"/>
        <end position="36"/>
    </location>
</feature>
<dbReference type="NCBIfam" id="TIGR02492">
    <property type="entry name" value="flgK_ends"/>
    <property type="match status" value="1"/>
</dbReference>
<dbReference type="EMBL" id="QOKZ01000005">
    <property type="protein sequence ID" value="RMC34197.1"/>
    <property type="molecule type" value="Genomic_DNA"/>
</dbReference>
<keyword evidence="10" id="KW-0969">Cilium</keyword>
<dbReference type="GO" id="GO:0009425">
    <property type="term" value="C:bacterial-type flagellum basal body"/>
    <property type="evidence" value="ECO:0007669"/>
    <property type="project" value="UniProtKB-SubCell"/>
</dbReference>
<evidence type="ECO:0000256" key="6">
    <source>
        <dbReference type="ARBA" id="ARBA00023143"/>
    </source>
</evidence>
<evidence type="ECO:0000259" key="7">
    <source>
        <dbReference type="Pfam" id="PF00460"/>
    </source>
</evidence>
<keyword evidence="10" id="KW-0282">Flagellum</keyword>